<evidence type="ECO:0000313" key="2">
    <source>
        <dbReference type="EMBL" id="ORB08135.1"/>
    </source>
</evidence>
<feature type="chain" id="PRO_5039229760" description="Tetratricopeptide repeat protein" evidence="1">
    <location>
        <begin position="23"/>
        <end position="628"/>
    </location>
</feature>
<dbReference type="AlphaFoldDB" id="A0A1X0G2T2"/>
<evidence type="ECO:0008006" key="4">
    <source>
        <dbReference type="Google" id="ProtNLM"/>
    </source>
</evidence>
<name>A0A1X0G2T2_MYCNT</name>
<dbReference type="STRING" id="560555.BST30_05985"/>
<dbReference type="EMBL" id="MVHW01000004">
    <property type="protein sequence ID" value="ORB08135.1"/>
    <property type="molecule type" value="Genomic_DNA"/>
</dbReference>
<comment type="caution">
    <text evidence="2">The sequence shown here is derived from an EMBL/GenBank/DDBJ whole genome shotgun (WGS) entry which is preliminary data.</text>
</comment>
<feature type="signal peptide" evidence="1">
    <location>
        <begin position="1"/>
        <end position="22"/>
    </location>
</feature>
<keyword evidence="1" id="KW-0732">Signal</keyword>
<proteinExistence type="predicted"/>
<dbReference type="RefSeq" id="WP_083093965.1">
    <property type="nucleotide sequence ID" value="NZ_AP022590.1"/>
</dbReference>
<organism evidence="2 3">
    <name type="scientific">Mycobacterium mantenii</name>
    <dbReference type="NCBI Taxonomy" id="560555"/>
    <lineage>
        <taxon>Bacteria</taxon>
        <taxon>Bacillati</taxon>
        <taxon>Actinomycetota</taxon>
        <taxon>Actinomycetes</taxon>
        <taxon>Mycobacteriales</taxon>
        <taxon>Mycobacteriaceae</taxon>
        <taxon>Mycobacterium</taxon>
        <taxon>Mycobacterium avium complex (MAC)</taxon>
    </lineage>
</organism>
<dbReference type="PANTHER" id="PTHR45588">
    <property type="entry name" value="TPR DOMAIN-CONTAINING PROTEIN"/>
    <property type="match status" value="1"/>
</dbReference>
<dbReference type="Proteomes" id="UP000192760">
    <property type="component" value="Unassembled WGS sequence"/>
</dbReference>
<evidence type="ECO:0000313" key="3">
    <source>
        <dbReference type="Proteomes" id="UP000192760"/>
    </source>
</evidence>
<gene>
    <name evidence="2" type="ORF">BST30_05985</name>
</gene>
<reference evidence="2 3" key="1">
    <citation type="submission" date="2017-02" db="EMBL/GenBank/DDBJ databases">
        <title>The new phylogeny of genus Mycobacterium.</title>
        <authorList>
            <person name="Tortoli E."/>
            <person name="Trovato A."/>
            <person name="Cirillo D.M."/>
        </authorList>
    </citation>
    <scope>NUCLEOTIDE SEQUENCE [LARGE SCALE GENOMIC DNA]</scope>
    <source>
        <strain evidence="2 3">DSM 45255</strain>
    </source>
</reference>
<evidence type="ECO:0000256" key="1">
    <source>
        <dbReference type="SAM" id="SignalP"/>
    </source>
</evidence>
<dbReference type="PROSITE" id="PS51257">
    <property type="entry name" value="PROKAR_LIPOPROTEIN"/>
    <property type="match status" value="1"/>
</dbReference>
<accession>A0A1X0G2T2</accession>
<dbReference type="PANTHER" id="PTHR45588:SF1">
    <property type="entry name" value="WW DOMAIN-CONTAINING PROTEIN"/>
    <property type="match status" value="1"/>
</dbReference>
<protein>
    <recommendedName>
        <fullName evidence="4">Tetratricopeptide repeat protein</fullName>
    </recommendedName>
</protein>
<sequence>MFNLFRNRLPAAALIVVLTVGACSPSCEPTDTCGASATDMDTDDGMDAMAMATEPCPLVKLTKHDPDPPLYPYIGSAHWHVPWGQDYFDQGLRFYFGFNNREAYRAFKKAAHEAEDNGIPCSACYWAQALVLGVDLNLGKQSEPDRDAANDALRRATQEKPNREDWEIIHALFDRYRDCGKSDSLKKCQMDRNEAYYRGMKEVVDNFATDDPTAITLLADAAMNITSWHYWDDRKRVDPRILETKNYLERALGFVQSPRNEGPIHWYIHLMEQSRTPAVARRYADWLAPLAPNSGHLVHMPSHIYFRMGDMRNAIRANKEATDADDRYFATEPDLYRPDGDRYKYGYYLHNIHFVLAAATLSGDEGHDINPYADKLLQSLPDKANGFRADEYRAAYYLTKLNFSSPADIRNFTKPDAINRQPFANIAYDFTQLMADIWGKASKPSTDRLDADVATYRKYVSDKGKRNANCDIAQDLPKPSLCLAAILRDLGHARVEASKGDWGAAVTDADHAVKTQDALDYDEPPLWPYPARQTLASILIRRADAEGPAAAGAYLAWARDSLLESLKGKGAGPGEMPTGTFPGNGWAYYGLLEVALRDGSAENVINDARADLAKNWFGAPEFHTLDRM</sequence>